<evidence type="ECO:0000256" key="9">
    <source>
        <dbReference type="ARBA" id="ARBA00074581"/>
    </source>
</evidence>
<reference evidence="12 13" key="1">
    <citation type="journal article" date="2014" name="Nat. Commun.">
        <title>Physiological and genomic features of highly alkaliphilic hydrogen-utilizing Betaproteobacteria from a continental serpentinizing site.</title>
        <authorList>
            <person name="Suzuki S."/>
            <person name="Kuenen J.G."/>
            <person name="Schipper K."/>
            <person name="van der Velde S."/>
            <person name="Ishii S."/>
            <person name="Wu A."/>
            <person name="Sorokin D.Y."/>
            <person name="Tenney A."/>
            <person name="Meng X.Y."/>
            <person name="Morrill P.L."/>
            <person name="Kamagata Y."/>
            <person name="Muyzer G."/>
            <person name="Nealson K.H."/>
        </authorList>
    </citation>
    <scope>NUCLEOTIDE SEQUENCE [LARGE SCALE GENOMIC DNA]</scope>
    <source>
        <strain evidence="12 13">A1</strain>
    </source>
</reference>
<dbReference type="GO" id="GO:0009253">
    <property type="term" value="P:peptidoglycan catabolic process"/>
    <property type="evidence" value="ECO:0007669"/>
    <property type="project" value="InterPro"/>
</dbReference>
<name>A0A060NG95_9BURK</name>
<protein>
    <recommendedName>
        <fullName evidence="9">N-acetylmuramoyl-L-alanine amidase AmiC</fullName>
        <ecNumber evidence="4">3.5.1.28</ecNumber>
    </recommendedName>
</protein>
<evidence type="ECO:0000256" key="10">
    <source>
        <dbReference type="SAM" id="MobiDB-lite"/>
    </source>
</evidence>
<evidence type="ECO:0000256" key="3">
    <source>
        <dbReference type="ARBA" id="ARBA00010860"/>
    </source>
</evidence>
<dbReference type="CDD" id="cd02696">
    <property type="entry name" value="MurNAc-LAA"/>
    <property type="match status" value="1"/>
</dbReference>
<dbReference type="SUPFAM" id="SSF53187">
    <property type="entry name" value="Zn-dependent exopeptidases"/>
    <property type="match status" value="1"/>
</dbReference>
<dbReference type="GO" id="GO:0030288">
    <property type="term" value="C:outer membrane-bounded periplasmic space"/>
    <property type="evidence" value="ECO:0007669"/>
    <property type="project" value="TreeGrafter"/>
</dbReference>
<keyword evidence="6" id="KW-0574">Periplasm</keyword>
<keyword evidence="13" id="KW-1185">Reference proteome</keyword>
<feature type="region of interest" description="Disordered" evidence="10">
    <location>
        <begin position="158"/>
        <end position="190"/>
    </location>
</feature>
<dbReference type="OrthoDB" id="9806267at2"/>
<dbReference type="EC" id="3.5.1.28" evidence="4"/>
<dbReference type="EMBL" id="AP014568">
    <property type="protein sequence ID" value="BAO80731.1"/>
    <property type="molecule type" value="Genomic_DNA"/>
</dbReference>
<evidence type="ECO:0000259" key="11">
    <source>
        <dbReference type="SMART" id="SM00646"/>
    </source>
</evidence>
<dbReference type="InterPro" id="IPR002508">
    <property type="entry name" value="MurNAc-LAA_cat"/>
</dbReference>
<keyword evidence="8" id="KW-0961">Cell wall biogenesis/degradation</keyword>
<dbReference type="Proteomes" id="UP000067461">
    <property type="component" value="Chromosome"/>
</dbReference>
<comment type="similarity">
    <text evidence="3">Belongs to the N-acetylmuramoyl-L-alanine amidase 3 family.</text>
</comment>
<evidence type="ECO:0000313" key="13">
    <source>
        <dbReference type="Proteomes" id="UP000067461"/>
    </source>
</evidence>
<dbReference type="GO" id="GO:0071555">
    <property type="term" value="P:cell wall organization"/>
    <property type="evidence" value="ECO:0007669"/>
    <property type="project" value="UniProtKB-KW"/>
</dbReference>
<evidence type="ECO:0000256" key="4">
    <source>
        <dbReference type="ARBA" id="ARBA00011901"/>
    </source>
</evidence>
<dbReference type="PANTHER" id="PTHR30404:SF0">
    <property type="entry name" value="N-ACETYLMURAMOYL-L-ALANINE AMIDASE AMIC"/>
    <property type="match status" value="1"/>
</dbReference>
<evidence type="ECO:0000256" key="5">
    <source>
        <dbReference type="ARBA" id="ARBA00022729"/>
    </source>
</evidence>
<evidence type="ECO:0000256" key="1">
    <source>
        <dbReference type="ARBA" id="ARBA00001561"/>
    </source>
</evidence>
<dbReference type="RefSeq" id="WP_045531186.1">
    <property type="nucleotide sequence ID" value="NZ_AP014568.1"/>
</dbReference>
<dbReference type="InterPro" id="IPR050695">
    <property type="entry name" value="N-acetylmuramoyl_amidase_3"/>
</dbReference>
<dbReference type="InterPro" id="IPR021731">
    <property type="entry name" value="AMIN_dom"/>
</dbReference>
<dbReference type="Pfam" id="PF01520">
    <property type="entry name" value="Amidase_3"/>
    <property type="match status" value="1"/>
</dbReference>
<dbReference type="FunFam" id="3.40.630.40:FF:000001">
    <property type="entry name" value="N-acetylmuramoyl-L-alanine amidase"/>
    <property type="match status" value="1"/>
</dbReference>
<organism evidence="12 13">
    <name type="scientific">Serpentinimonas raichei</name>
    <dbReference type="NCBI Taxonomy" id="1458425"/>
    <lineage>
        <taxon>Bacteria</taxon>
        <taxon>Pseudomonadati</taxon>
        <taxon>Pseudomonadota</taxon>
        <taxon>Betaproteobacteria</taxon>
        <taxon>Burkholderiales</taxon>
        <taxon>Comamonadaceae</taxon>
        <taxon>Serpentinimonas</taxon>
    </lineage>
</organism>
<gene>
    <name evidence="12" type="ORF">SRAA_0877</name>
</gene>
<dbReference type="STRING" id="1458425.SRAA_0877"/>
<evidence type="ECO:0000313" key="12">
    <source>
        <dbReference type="EMBL" id="BAO80731.1"/>
    </source>
</evidence>
<accession>A0A060NG95</accession>
<dbReference type="PANTHER" id="PTHR30404">
    <property type="entry name" value="N-ACETYLMURAMOYL-L-ALANINE AMIDASE"/>
    <property type="match status" value="1"/>
</dbReference>
<evidence type="ECO:0000256" key="6">
    <source>
        <dbReference type="ARBA" id="ARBA00022764"/>
    </source>
</evidence>
<sequence>MRRRSALQWLGSSLVLTLGPHQLAWGAGIVAVRLWPAPDYTRITIESDAALQATPHFLADPPRVALDLEGIELAPMLQQLTGKVRPDDPNVAAIRVGQHAARVVRVVVDLKRPINPQVFQLSPVAAFQHRLVLDLFPAQARDPLDELIAQRLRELDAAPNPEPASASTGNAGFKGSAAEGVTPPTRAPDPLGELIARLPAEGSPVTAGLGTIRLPPPPAANAATATARPAPPAAPTAAPVLTQRPAITPPVQPVPATAAAPARPRVTHGSTGGRSDRLLVIAIDPGHGGEDPGAIGPGGTREKDVVLSISRLLRDRVNRTQVNGHTLRAFMTRDGDYFVPLRVRVQKARRVQADLFVSVHADAFFTPRPRGSSVFVLSERGATSAAAQWMADRENAADQVGGVNLREQESVLQRTLLDMSTTAQINDSLRVGDVMLREIGRVGRLHKPRVEQAGFAVLRAPDIPSLLIETTFISNPEEERRLRDPRFQNHMADAMLRGIVAYFEGNPPLARRREV</sequence>
<dbReference type="KEGG" id="cbaa:SRAA_0877"/>
<evidence type="ECO:0000256" key="7">
    <source>
        <dbReference type="ARBA" id="ARBA00022801"/>
    </source>
</evidence>
<keyword evidence="7" id="KW-0378">Hydrolase</keyword>
<dbReference type="HOGENOM" id="CLU_014322_2_3_4"/>
<dbReference type="AlphaFoldDB" id="A0A060NG95"/>
<comment type="subcellular location">
    <subcellularLocation>
        <location evidence="2">Periplasm</location>
    </subcellularLocation>
</comment>
<keyword evidence="5" id="KW-0732">Signal</keyword>
<feature type="region of interest" description="Disordered" evidence="10">
    <location>
        <begin position="217"/>
        <end position="237"/>
    </location>
</feature>
<evidence type="ECO:0000256" key="2">
    <source>
        <dbReference type="ARBA" id="ARBA00004418"/>
    </source>
</evidence>
<feature type="compositionally biased region" description="Low complexity" evidence="10">
    <location>
        <begin position="254"/>
        <end position="264"/>
    </location>
</feature>
<feature type="domain" description="MurNAc-LAA" evidence="11">
    <location>
        <begin position="345"/>
        <end position="500"/>
    </location>
</feature>
<dbReference type="Gene3D" id="2.60.40.3500">
    <property type="match status" value="1"/>
</dbReference>
<dbReference type="Gene3D" id="3.40.630.40">
    <property type="entry name" value="Zn-dependent exopeptidases"/>
    <property type="match status" value="1"/>
</dbReference>
<dbReference type="SMART" id="SM00646">
    <property type="entry name" value="Ami_3"/>
    <property type="match status" value="1"/>
</dbReference>
<dbReference type="GO" id="GO:0008745">
    <property type="term" value="F:N-acetylmuramoyl-L-alanine amidase activity"/>
    <property type="evidence" value="ECO:0007669"/>
    <property type="project" value="UniProtKB-EC"/>
</dbReference>
<proteinExistence type="inferred from homology"/>
<dbReference type="Pfam" id="PF11741">
    <property type="entry name" value="AMIN"/>
    <property type="match status" value="1"/>
</dbReference>
<evidence type="ECO:0000256" key="8">
    <source>
        <dbReference type="ARBA" id="ARBA00023316"/>
    </source>
</evidence>
<feature type="region of interest" description="Disordered" evidence="10">
    <location>
        <begin position="254"/>
        <end position="273"/>
    </location>
</feature>
<comment type="catalytic activity">
    <reaction evidence="1">
        <text>Hydrolyzes the link between N-acetylmuramoyl residues and L-amino acid residues in certain cell-wall glycopeptides.</text>
        <dbReference type="EC" id="3.5.1.28"/>
    </reaction>
</comment>